<keyword evidence="6 9" id="KW-0378">Hydrolase</keyword>
<proteinExistence type="inferred from homology"/>
<evidence type="ECO:0000313" key="11">
    <source>
        <dbReference type="EMBL" id="SKA00708.1"/>
    </source>
</evidence>
<feature type="active site" evidence="9">
    <location>
        <position position="149"/>
    </location>
</feature>
<dbReference type="GO" id="GO:0006508">
    <property type="term" value="P:proteolysis"/>
    <property type="evidence" value="ECO:0007669"/>
    <property type="project" value="UniProtKB-KW"/>
</dbReference>
<dbReference type="RefSeq" id="WP_025071100.1">
    <property type="nucleotide sequence ID" value="NZ_CAUVVE010000087.1"/>
</dbReference>
<evidence type="ECO:0000313" key="12">
    <source>
        <dbReference type="Proteomes" id="UP000190065"/>
    </source>
</evidence>
<evidence type="ECO:0000256" key="3">
    <source>
        <dbReference type="ARBA" id="ARBA00022670"/>
    </source>
</evidence>
<organism evidence="11 12">
    <name type="scientific">Segatella oulorum</name>
    <dbReference type="NCBI Taxonomy" id="28136"/>
    <lineage>
        <taxon>Bacteria</taxon>
        <taxon>Pseudomonadati</taxon>
        <taxon>Bacteroidota</taxon>
        <taxon>Bacteroidia</taxon>
        <taxon>Bacteroidales</taxon>
        <taxon>Prevotellaceae</taxon>
        <taxon>Segatella</taxon>
    </lineage>
</organism>
<sequence>MRTNDTLRNGCLSLLLILVILVIDQLIKIEVKTHFSLGESVRVTNWFYLSFVENNGMAYGMTFFNKIVLSMFRIIALLAIGWYMCQVVRRKHSVGYLVVLSMIFAGAAGNILDSMFYGLIFDASSPYTVSQFVPFGTGYASFLHGKVVDMFYFPLIVTTYPDWMPWKGGEEFVFFAPVFNFADACISVGIVIFFLFYRHEMEDISASFKGYFKKKSHDKHA</sequence>
<dbReference type="GO" id="GO:0004190">
    <property type="term" value="F:aspartic-type endopeptidase activity"/>
    <property type="evidence" value="ECO:0007669"/>
    <property type="project" value="UniProtKB-UniRule"/>
</dbReference>
<keyword evidence="7 9" id="KW-1133">Transmembrane helix</keyword>
<dbReference type="UniPathway" id="UPA00665"/>
<keyword evidence="2 9" id="KW-1003">Cell membrane</keyword>
<evidence type="ECO:0000256" key="8">
    <source>
        <dbReference type="ARBA" id="ARBA00023136"/>
    </source>
</evidence>
<dbReference type="PANTHER" id="PTHR33695">
    <property type="entry name" value="LIPOPROTEIN SIGNAL PEPTIDASE"/>
    <property type="match status" value="1"/>
</dbReference>
<feature type="transmembrane region" description="Helical" evidence="9">
    <location>
        <begin position="63"/>
        <end position="84"/>
    </location>
</feature>
<comment type="similarity">
    <text evidence="1 9 10">Belongs to the peptidase A8 family.</text>
</comment>
<comment type="function">
    <text evidence="9">This protein specifically catalyzes the removal of signal peptides from prolipoproteins.</text>
</comment>
<dbReference type="PANTHER" id="PTHR33695:SF1">
    <property type="entry name" value="LIPOPROTEIN SIGNAL PEPTIDASE"/>
    <property type="match status" value="1"/>
</dbReference>
<feature type="active site" evidence="9">
    <location>
        <position position="183"/>
    </location>
</feature>
<keyword evidence="3 9" id="KW-0645">Protease</keyword>
<comment type="subcellular location">
    <subcellularLocation>
        <location evidence="9">Cell membrane</location>
        <topology evidence="9">Multi-pass membrane protein</topology>
    </subcellularLocation>
</comment>
<dbReference type="Proteomes" id="UP000190065">
    <property type="component" value="Unassembled WGS sequence"/>
</dbReference>
<gene>
    <name evidence="9" type="primary">lspA</name>
    <name evidence="11" type="ORF">SAMN02745202_01760</name>
</gene>
<dbReference type="eggNOG" id="COG0597">
    <property type="taxonomic scope" value="Bacteria"/>
</dbReference>
<keyword evidence="4 9" id="KW-0812">Transmembrane</keyword>
<evidence type="ECO:0000256" key="4">
    <source>
        <dbReference type="ARBA" id="ARBA00022692"/>
    </source>
</evidence>
<dbReference type="GO" id="GO:0005886">
    <property type="term" value="C:plasma membrane"/>
    <property type="evidence" value="ECO:0007669"/>
    <property type="project" value="UniProtKB-SubCell"/>
</dbReference>
<dbReference type="PRINTS" id="PR00781">
    <property type="entry name" value="LIPOSIGPTASE"/>
</dbReference>
<dbReference type="NCBIfam" id="NF011369">
    <property type="entry name" value="PRK14788.1"/>
    <property type="match status" value="1"/>
</dbReference>
<dbReference type="Pfam" id="PF01252">
    <property type="entry name" value="Peptidase_A8"/>
    <property type="match status" value="1"/>
</dbReference>
<evidence type="ECO:0000256" key="10">
    <source>
        <dbReference type="RuleBase" id="RU004181"/>
    </source>
</evidence>
<reference evidence="11 12" key="1">
    <citation type="submission" date="2017-02" db="EMBL/GenBank/DDBJ databases">
        <authorList>
            <person name="Peterson S.W."/>
        </authorList>
    </citation>
    <scope>NUCLEOTIDE SEQUENCE [LARGE SCALE GENOMIC DNA]</scope>
    <source>
        <strain evidence="11 12">ATCC 43324</strain>
    </source>
</reference>
<comment type="catalytic activity">
    <reaction evidence="9">
        <text>Release of signal peptides from bacterial membrane prolipoproteins. Hydrolyzes -Xaa-Yaa-Zaa-|-(S,diacylglyceryl)Cys-, in which Xaa is hydrophobic (preferably Leu), and Yaa (Ala or Ser) and Zaa (Gly or Ala) have small, neutral side chains.</text>
        <dbReference type="EC" id="3.4.23.36"/>
    </reaction>
</comment>
<evidence type="ECO:0000256" key="6">
    <source>
        <dbReference type="ARBA" id="ARBA00022801"/>
    </source>
</evidence>
<dbReference type="InterPro" id="IPR001872">
    <property type="entry name" value="Peptidase_A8"/>
</dbReference>
<evidence type="ECO:0000256" key="2">
    <source>
        <dbReference type="ARBA" id="ARBA00022475"/>
    </source>
</evidence>
<name>A0A1T4QBW0_9BACT</name>
<feature type="transmembrane region" description="Helical" evidence="9">
    <location>
        <begin position="7"/>
        <end position="27"/>
    </location>
</feature>
<keyword evidence="5 9" id="KW-0064">Aspartyl protease</keyword>
<protein>
    <recommendedName>
        <fullName evidence="9">Lipoprotein signal peptidase</fullName>
        <ecNumber evidence="9">3.4.23.36</ecNumber>
    </recommendedName>
    <alternativeName>
        <fullName evidence="9">Prolipoprotein signal peptidase</fullName>
    </alternativeName>
    <alternativeName>
        <fullName evidence="9">Signal peptidase II</fullName>
        <shortName evidence="9">SPase II</shortName>
    </alternativeName>
</protein>
<comment type="pathway">
    <text evidence="9">Protein modification; lipoprotein biosynthesis (signal peptide cleavage).</text>
</comment>
<evidence type="ECO:0000256" key="5">
    <source>
        <dbReference type="ARBA" id="ARBA00022750"/>
    </source>
</evidence>
<evidence type="ECO:0000256" key="9">
    <source>
        <dbReference type="HAMAP-Rule" id="MF_00161"/>
    </source>
</evidence>
<dbReference type="EMBL" id="FUXK01000020">
    <property type="protein sequence ID" value="SKA00708.1"/>
    <property type="molecule type" value="Genomic_DNA"/>
</dbReference>
<accession>A0A1T4QBW0</accession>
<dbReference type="HAMAP" id="MF_00161">
    <property type="entry name" value="LspA"/>
    <property type="match status" value="1"/>
</dbReference>
<evidence type="ECO:0000256" key="7">
    <source>
        <dbReference type="ARBA" id="ARBA00022989"/>
    </source>
</evidence>
<dbReference type="AlphaFoldDB" id="A0A1T4QBW0"/>
<feature type="transmembrane region" description="Helical" evidence="9">
    <location>
        <begin position="96"/>
        <end position="120"/>
    </location>
</feature>
<feature type="transmembrane region" description="Helical" evidence="9">
    <location>
        <begin position="172"/>
        <end position="197"/>
    </location>
</feature>
<dbReference type="STRING" id="28136.SAMN02745202_01760"/>
<evidence type="ECO:0000256" key="1">
    <source>
        <dbReference type="ARBA" id="ARBA00006139"/>
    </source>
</evidence>
<keyword evidence="8 9" id="KW-0472">Membrane</keyword>
<dbReference type="EC" id="3.4.23.36" evidence="9"/>